<keyword evidence="1" id="KW-1133">Transmembrane helix</keyword>
<evidence type="ECO:0000313" key="2">
    <source>
        <dbReference type="EMBL" id="KAH7538469.1"/>
    </source>
</evidence>
<evidence type="ECO:0008006" key="4">
    <source>
        <dbReference type="Google" id="ProtNLM"/>
    </source>
</evidence>
<dbReference type="GO" id="GO:0005363">
    <property type="term" value="F:maltose transmembrane transporter activity"/>
    <property type="evidence" value="ECO:0007669"/>
    <property type="project" value="TreeGrafter"/>
</dbReference>
<feature type="transmembrane region" description="Helical" evidence="1">
    <location>
        <begin position="243"/>
        <end position="265"/>
    </location>
</feature>
<sequence length="472" mass="51915">MAMAAMVMRCSCTTRTTTTNSTSTSTTTSEAKPPFLHFRHPCSHRLTRRPRSFSLSELSLSCCQLRSFAFLHHPFNSSSSSSSPLPASLGSDVPRPLHQASVDFKSSESFQHWDSLTAKFSGASNIPFLFLQLPQILLNARNLLAGNKAALLAVPWLGMLTGLLGNLSLLSYFAKKREKEAIVVQTLGVVSIYVVFTQLAMAEAMPLPQFVITSIVVATGLVLNFLNYFGLLNAGIWRFWEDFITVGGLTVLPQVMWSTFVPYIPSSILPGASAFVVALAAVVLVQVTAYRCICAPAYTLSGYRQSGLTYHGVSLRCLESTKLLSLKLQARTGKLSEKGKKFVGAISGWTATLLFMWMPVSQMWTNFLSPDNIKGLSASSMLLAMVGNGLMIPRALFIRDFMWFTGSSWATFFYGYGNIVCLYCFNCISREFFLAATAGLFLWIGMTLWRDTVAYEYNSPLTSLKELVLGSG</sequence>
<dbReference type="PANTHER" id="PTHR34809">
    <property type="entry name" value="MALTOSE EXCESS PROTEIN 1, CHLOROPLASTIC-RELATED"/>
    <property type="match status" value="1"/>
</dbReference>
<comment type="caution">
    <text evidence="2">The sequence shown here is derived from an EMBL/GenBank/DDBJ whole genome shotgun (WGS) entry which is preliminary data.</text>
</comment>
<keyword evidence="1" id="KW-0472">Membrane</keyword>
<evidence type="ECO:0000313" key="3">
    <source>
        <dbReference type="Proteomes" id="UP000813462"/>
    </source>
</evidence>
<feature type="transmembrane region" description="Helical" evidence="1">
    <location>
        <begin position="342"/>
        <end position="360"/>
    </location>
</feature>
<dbReference type="InterPro" id="IPR034628">
    <property type="entry name" value="MEX1/MEX1-like"/>
</dbReference>
<proteinExistence type="predicted"/>
<evidence type="ECO:0000256" key="1">
    <source>
        <dbReference type="SAM" id="Phobius"/>
    </source>
</evidence>
<name>A0A978VSE4_ZIZJJ</name>
<dbReference type="GO" id="GO:0009941">
    <property type="term" value="C:chloroplast envelope"/>
    <property type="evidence" value="ECO:0007669"/>
    <property type="project" value="TreeGrafter"/>
</dbReference>
<dbReference type="PANTHER" id="PTHR34809:SF1">
    <property type="entry name" value="MALTOSE EXCESS PROTEIN 1, CHLOROPLASTIC-RELATED"/>
    <property type="match status" value="1"/>
</dbReference>
<feature type="transmembrane region" description="Helical" evidence="1">
    <location>
        <begin position="271"/>
        <end position="293"/>
    </location>
</feature>
<feature type="transmembrane region" description="Helical" evidence="1">
    <location>
        <begin position="149"/>
        <end position="170"/>
    </location>
</feature>
<feature type="transmembrane region" description="Helical" evidence="1">
    <location>
        <begin position="182"/>
        <end position="201"/>
    </location>
</feature>
<reference evidence="2" key="1">
    <citation type="journal article" date="2021" name="Front. Plant Sci.">
        <title>Chromosome-Scale Genome Assembly for Chinese Sour Jujube and Insights Into Its Genome Evolution and Domestication Signature.</title>
        <authorList>
            <person name="Shen L.-Y."/>
            <person name="Luo H."/>
            <person name="Wang X.-L."/>
            <person name="Wang X.-M."/>
            <person name="Qiu X.-J."/>
            <person name="Liu H."/>
            <person name="Zhou S.-S."/>
            <person name="Jia K.-H."/>
            <person name="Nie S."/>
            <person name="Bao Y.-T."/>
            <person name="Zhang R.-G."/>
            <person name="Yun Q.-Z."/>
            <person name="Chai Y.-H."/>
            <person name="Lu J.-Y."/>
            <person name="Li Y."/>
            <person name="Zhao S.-W."/>
            <person name="Mao J.-F."/>
            <person name="Jia S.-G."/>
            <person name="Mao Y.-M."/>
        </authorList>
    </citation>
    <scope>NUCLEOTIDE SEQUENCE</scope>
    <source>
        <strain evidence="2">AT0</strain>
        <tissue evidence="2">Leaf</tissue>
    </source>
</reference>
<keyword evidence="1" id="KW-0812">Transmembrane</keyword>
<dbReference type="EMBL" id="JAEACU010000003">
    <property type="protein sequence ID" value="KAH7538469.1"/>
    <property type="molecule type" value="Genomic_DNA"/>
</dbReference>
<dbReference type="AlphaFoldDB" id="A0A978VSE4"/>
<accession>A0A978VSE4</accession>
<feature type="transmembrane region" description="Helical" evidence="1">
    <location>
        <begin position="432"/>
        <end position="449"/>
    </location>
</feature>
<dbReference type="Proteomes" id="UP000813462">
    <property type="component" value="Unassembled WGS sequence"/>
</dbReference>
<protein>
    <recommendedName>
        <fullName evidence="4">Maltose excess protein 1-like, chloroplastic</fullName>
    </recommendedName>
</protein>
<feature type="transmembrane region" description="Helical" evidence="1">
    <location>
        <begin position="401"/>
        <end position="425"/>
    </location>
</feature>
<feature type="transmembrane region" description="Helical" evidence="1">
    <location>
        <begin position="207"/>
        <end position="231"/>
    </location>
</feature>
<gene>
    <name evidence="2" type="ORF">FEM48_Zijuj03G0202700</name>
</gene>
<organism evidence="2 3">
    <name type="scientific">Ziziphus jujuba var. spinosa</name>
    <dbReference type="NCBI Taxonomy" id="714518"/>
    <lineage>
        <taxon>Eukaryota</taxon>
        <taxon>Viridiplantae</taxon>
        <taxon>Streptophyta</taxon>
        <taxon>Embryophyta</taxon>
        <taxon>Tracheophyta</taxon>
        <taxon>Spermatophyta</taxon>
        <taxon>Magnoliopsida</taxon>
        <taxon>eudicotyledons</taxon>
        <taxon>Gunneridae</taxon>
        <taxon>Pentapetalae</taxon>
        <taxon>rosids</taxon>
        <taxon>fabids</taxon>
        <taxon>Rosales</taxon>
        <taxon>Rhamnaceae</taxon>
        <taxon>Paliureae</taxon>
        <taxon>Ziziphus</taxon>
    </lineage>
</organism>